<protein>
    <submittedName>
        <fullName evidence="1">Uncharacterized protein</fullName>
    </submittedName>
</protein>
<comment type="caution">
    <text evidence="1">The sequence shown here is derived from an EMBL/GenBank/DDBJ whole genome shotgun (WGS) entry which is preliminary data.</text>
</comment>
<keyword evidence="2" id="KW-1185">Reference proteome</keyword>
<organism evidence="1 2">
    <name type="scientific">Sinanodonta woodiana</name>
    <name type="common">Chinese pond mussel</name>
    <name type="synonym">Anodonta woodiana</name>
    <dbReference type="NCBI Taxonomy" id="1069815"/>
    <lineage>
        <taxon>Eukaryota</taxon>
        <taxon>Metazoa</taxon>
        <taxon>Spiralia</taxon>
        <taxon>Lophotrochozoa</taxon>
        <taxon>Mollusca</taxon>
        <taxon>Bivalvia</taxon>
        <taxon>Autobranchia</taxon>
        <taxon>Heteroconchia</taxon>
        <taxon>Palaeoheterodonta</taxon>
        <taxon>Unionida</taxon>
        <taxon>Unionoidea</taxon>
        <taxon>Unionidae</taxon>
        <taxon>Unioninae</taxon>
        <taxon>Sinanodonta</taxon>
    </lineage>
</organism>
<sequence>MDNSISLTEVAISGEKAKRYGACDTIMHIIEDPTDGGNYVDLIGATAFDRMTRHIAGNTKGKKIEYNCDKRKLEKAFGEENATMTVDLGEKTMQKERLSMDIINRCAKVTDVMPVLDRPVTTCAEQQAYNKFSPAMGDVPTDLIPETPVPQRVRFRKAAQVTALGVGVQALSVKVESTDM</sequence>
<dbReference type="AlphaFoldDB" id="A0ABD3TML0"/>
<evidence type="ECO:0000313" key="2">
    <source>
        <dbReference type="Proteomes" id="UP001634394"/>
    </source>
</evidence>
<evidence type="ECO:0000313" key="1">
    <source>
        <dbReference type="EMBL" id="KAL3837577.1"/>
    </source>
</evidence>
<proteinExistence type="predicted"/>
<reference evidence="1 2" key="1">
    <citation type="submission" date="2024-11" db="EMBL/GenBank/DDBJ databases">
        <title>Chromosome-level genome assembly of the freshwater bivalve Anodonta woodiana.</title>
        <authorList>
            <person name="Chen X."/>
        </authorList>
    </citation>
    <scope>NUCLEOTIDE SEQUENCE [LARGE SCALE GENOMIC DNA]</scope>
    <source>
        <strain evidence="1">MN2024</strain>
        <tissue evidence="1">Gills</tissue>
    </source>
</reference>
<dbReference type="Proteomes" id="UP001634394">
    <property type="component" value="Unassembled WGS sequence"/>
</dbReference>
<accession>A0ABD3TML0</accession>
<name>A0ABD3TML0_SINWO</name>
<gene>
    <name evidence="1" type="ORF">ACJMK2_022925</name>
</gene>
<dbReference type="EMBL" id="JBJQND010000018">
    <property type="protein sequence ID" value="KAL3837577.1"/>
    <property type="molecule type" value="Genomic_DNA"/>
</dbReference>